<dbReference type="PANTHER" id="PTHR45913">
    <property type="entry name" value="EPM2A-INTERACTING PROTEIN 1"/>
    <property type="match status" value="1"/>
</dbReference>
<evidence type="ECO:0000259" key="2">
    <source>
        <dbReference type="Pfam" id="PF04831"/>
    </source>
</evidence>
<dbReference type="SUPFAM" id="SSF51206">
    <property type="entry name" value="cAMP-binding domain-like"/>
    <property type="match status" value="1"/>
</dbReference>
<organism evidence="3 4">
    <name type="scientific">Argiope bruennichi</name>
    <name type="common">Wasp spider</name>
    <name type="synonym">Aranea bruennichi</name>
    <dbReference type="NCBI Taxonomy" id="94029"/>
    <lineage>
        <taxon>Eukaryota</taxon>
        <taxon>Metazoa</taxon>
        <taxon>Ecdysozoa</taxon>
        <taxon>Arthropoda</taxon>
        <taxon>Chelicerata</taxon>
        <taxon>Arachnida</taxon>
        <taxon>Araneae</taxon>
        <taxon>Araneomorphae</taxon>
        <taxon>Entelegynae</taxon>
        <taxon>Araneoidea</taxon>
        <taxon>Araneidae</taxon>
        <taxon>Argiope</taxon>
    </lineage>
</organism>
<keyword evidence="1" id="KW-0812">Transmembrane</keyword>
<evidence type="ECO:0000313" key="4">
    <source>
        <dbReference type="Proteomes" id="UP000807504"/>
    </source>
</evidence>
<feature type="transmembrane region" description="Helical" evidence="1">
    <location>
        <begin position="417"/>
        <end position="438"/>
    </location>
</feature>
<proteinExistence type="predicted"/>
<dbReference type="SUPFAM" id="SSF53098">
    <property type="entry name" value="Ribonuclease H-like"/>
    <property type="match status" value="1"/>
</dbReference>
<dbReference type="AlphaFoldDB" id="A0A8T0ERA4"/>
<feature type="transmembrane region" description="Helical" evidence="1">
    <location>
        <begin position="394"/>
        <end position="411"/>
    </location>
</feature>
<dbReference type="InterPro" id="IPR018490">
    <property type="entry name" value="cNMP-bd_dom_sf"/>
</dbReference>
<comment type="caution">
    <text evidence="3">The sequence shown here is derived from an EMBL/GenBank/DDBJ whole genome shotgun (WGS) entry which is preliminary data.</text>
</comment>
<dbReference type="PANTHER" id="PTHR45913:SF19">
    <property type="entry name" value="LOW QUALITY PROTEIN: ZINC FINGER BED DOMAIN-CONTAINING PROTEIN 5-LIKE"/>
    <property type="match status" value="1"/>
</dbReference>
<keyword evidence="4" id="KW-1185">Reference proteome</keyword>
<dbReference type="InterPro" id="IPR055272">
    <property type="entry name" value="POPDC1-3_dom"/>
</dbReference>
<keyword evidence="1" id="KW-1133">Transmembrane helix</keyword>
<sequence>MSFDIKNQLISAIKIAGFISIQLDETTDVSKDAQLMVYVRYPGLTDIQEDILFCKPMSTTTRGEDIFLMVDSFFKEEGLNWNQCFSICTDGATAMTASRKGFSTRAKQMNPQIISIHCLLHRQNLASKKLSPELCIVMDEIVGVVNFIKSRALNCRIFRELCFEFGAKYEHLLYYSEVRWLSRGKVVQRVLSLRTEVELFLREKKHPLASKFSELKWITQVAYLSDILFEINNLNTSMQGSNHTIIELTEKITCFKNKLKLWRNKVKVKKLASFPTLNLLVEDNNIDITDFEIQKIIINHLEKLIADFDRYFPADDVFKYNWVRMPFNLIHMENVTLTVLETPLSNSSVSNDFWIHCLGQWLPPNHILFQIANAFLFLSYLAPVGIYGLLYLRTCLMIGSIFFAIWGWIVLCALDTFIWNTVFTLINFIHVAILLYMLRPVKLSKELEEVYKDLFKPLQVSRHQFRRAISCMREIKCLKPREPYCVENVTKVDRLSLVLTGRLVVSQNGHALHIVDSKQFLDSPEWFGVCTNDAYQVSITALEACRVLVWHRDKLKLSISDDIFLQAVFDNILGKDVVKKLLLVSESSCNGVGFYVCDDVVAETTKLLSKNKQGQTGLGVLLTRQVKNRDTNVWNLAKKAQSEQDPETSV</sequence>
<evidence type="ECO:0000313" key="3">
    <source>
        <dbReference type="EMBL" id="KAF8776905.1"/>
    </source>
</evidence>
<protein>
    <submittedName>
        <fullName evidence="3">SCAN domain-containing protein 3</fullName>
    </submittedName>
</protein>
<feature type="domain" description="POPDC1-3" evidence="2">
    <location>
        <begin position="364"/>
        <end position="586"/>
    </location>
</feature>
<name>A0A8T0ERA4_ARGBR</name>
<gene>
    <name evidence="3" type="ORF">HNY73_013842</name>
</gene>
<feature type="transmembrane region" description="Helical" evidence="1">
    <location>
        <begin position="367"/>
        <end position="387"/>
    </location>
</feature>
<dbReference type="Proteomes" id="UP000807504">
    <property type="component" value="Unassembled WGS sequence"/>
</dbReference>
<dbReference type="InterPro" id="IPR012337">
    <property type="entry name" value="RNaseH-like_sf"/>
</dbReference>
<evidence type="ECO:0000256" key="1">
    <source>
        <dbReference type="SAM" id="Phobius"/>
    </source>
</evidence>
<reference evidence="3" key="1">
    <citation type="journal article" date="2020" name="bioRxiv">
        <title>Chromosome-level reference genome of the European wasp spider Argiope bruennichi: a resource for studies on range expansion and evolutionary adaptation.</title>
        <authorList>
            <person name="Sheffer M.M."/>
            <person name="Hoppe A."/>
            <person name="Krehenwinkel H."/>
            <person name="Uhl G."/>
            <person name="Kuss A.W."/>
            <person name="Jensen L."/>
            <person name="Jensen C."/>
            <person name="Gillespie R.G."/>
            <person name="Hoff K.J."/>
            <person name="Prost S."/>
        </authorList>
    </citation>
    <scope>NUCLEOTIDE SEQUENCE</scope>
</reference>
<accession>A0A8T0ERA4</accession>
<dbReference type="EMBL" id="JABXBU010002072">
    <property type="protein sequence ID" value="KAF8776905.1"/>
    <property type="molecule type" value="Genomic_DNA"/>
</dbReference>
<dbReference type="Pfam" id="PF04831">
    <property type="entry name" value="POPDC1-3"/>
    <property type="match status" value="1"/>
</dbReference>
<reference evidence="3" key="2">
    <citation type="submission" date="2020-06" db="EMBL/GenBank/DDBJ databases">
        <authorList>
            <person name="Sheffer M."/>
        </authorList>
    </citation>
    <scope>NUCLEOTIDE SEQUENCE</scope>
</reference>
<keyword evidence="1" id="KW-0472">Membrane</keyword>